<dbReference type="SUPFAM" id="SSF53244">
    <property type="entry name" value="MurD-like peptide ligases, peptide-binding domain"/>
    <property type="match status" value="1"/>
</dbReference>
<dbReference type="RefSeq" id="WP_165919181.1">
    <property type="nucleotide sequence ID" value="NZ_AP018721.1"/>
</dbReference>
<dbReference type="EMBL" id="SLZY01000012">
    <property type="protein sequence ID" value="TCS71040.1"/>
    <property type="molecule type" value="Genomic_DNA"/>
</dbReference>
<dbReference type="GO" id="GO:0008765">
    <property type="term" value="F:UDP-N-acetylmuramoylalanyl-D-glutamate-2,6-diaminopimelate ligase activity"/>
    <property type="evidence" value="ECO:0007669"/>
    <property type="project" value="UniProtKB-UniRule"/>
</dbReference>
<dbReference type="GO" id="GO:0009252">
    <property type="term" value="P:peptidoglycan biosynthetic process"/>
    <property type="evidence" value="ECO:0007669"/>
    <property type="project" value="UniProtKB-UniRule"/>
</dbReference>
<feature type="binding site" evidence="7">
    <location>
        <position position="463"/>
    </location>
    <ligand>
        <name>meso-2,6-diaminopimelate</name>
        <dbReference type="ChEBI" id="CHEBI:57791"/>
    </ligand>
</feature>
<evidence type="ECO:0000256" key="8">
    <source>
        <dbReference type="RuleBase" id="RU004135"/>
    </source>
</evidence>
<dbReference type="Pfam" id="PF01225">
    <property type="entry name" value="Mur_ligase"/>
    <property type="match status" value="1"/>
</dbReference>
<dbReference type="Proteomes" id="UP000295135">
    <property type="component" value="Unassembled WGS sequence"/>
</dbReference>
<comment type="catalytic activity">
    <reaction evidence="7">
        <text>UDP-N-acetyl-alpha-D-muramoyl-L-alanyl-D-glutamate + meso-2,6-diaminopimelate + ATP = UDP-N-acetyl-alpha-D-muramoyl-L-alanyl-gamma-D-glutamyl-meso-2,6-diaminopimelate + ADP + phosphate + H(+)</text>
        <dbReference type="Rhea" id="RHEA:23676"/>
        <dbReference type="ChEBI" id="CHEBI:15378"/>
        <dbReference type="ChEBI" id="CHEBI:30616"/>
        <dbReference type="ChEBI" id="CHEBI:43474"/>
        <dbReference type="ChEBI" id="CHEBI:57791"/>
        <dbReference type="ChEBI" id="CHEBI:83900"/>
        <dbReference type="ChEBI" id="CHEBI:83905"/>
        <dbReference type="ChEBI" id="CHEBI:456216"/>
        <dbReference type="EC" id="6.3.2.13"/>
    </reaction>
</comment>
<dbReference type="GO" id="GO:0005737">
    <property type="term" value="C:cytoplasm"/>
    <property type="evidence" value="ECO:0007669"/>
    <property type="project" value="UniProtKB-SubCell"/>
</dbReference>
<feature type="binding site" evidence="7">
    <location>
        <begin position="108"/>
        <end position="114"/>
    </location>
    <ligand>
        <name>ATP</name>
        <dbReference type="ChEBI" id="CHEBI:30616"/>
    </ligand>
</feature>
<dbReference type="InterPro" id="IPR005761">
    <property type="entry name" value="UDP-N-AcMur-Glu-dNH2Pim_ligase"/>
</dbReference>
<protein>
    <recommendedName>
        <fullName evidence="7">UDP-N-acetylmuramoyl-L-alanyl-D-glutamate--2,6-diaminopimelate ligase</fullName>
        <ecNumber evidence="7">6.3.2.13</ecNumber>
    </recommendedName>
    <alternativeName>
        <fullName evidence="7">Meso-A2pm-adding enzyme</fullName>
    </alternativeName>
    <alternativeName>
        <fullName evidence="7">Meso-diaminopimelate-adding enzyme</fullName>
    </alternativeName>
    <alternativeName>
        <fullName evidence="7">UDP-MurNAc-L-Ala-D-Glu:meso-diaminopimelate ligase</fullName>
    </alternativeName>
    <alternativeName>
        <fullName evidence="7">UDP-MurNAc-tripeptide synthetase</fullName>
    </alternativeName>
    <alternativeName>
        <fullName evidence="7">UDP-N-acetylmuramyl-tripeptide synthetase</fullName>
    </alternativeName>
</protein>
<dbReference type="EC" id="6.3.2.13" evidence="7"/>
<dbReference type="GO" id="GO:0008360">
    <property type="term" value="P:regulation of cell shape"/>
    <property type="evidence" value="ECO:0007669"/>
    <property type="project" value="UniProtKB-KW"/>
</dbReference>
<dbReference type="InterPro" id="IPR004101">
    <property type="entry name" value="Mur_ligase_C"/>
</dbReference>
<comment type="PTM">
    <text evidence="7">Carboxylation is probably crucial for Mg(2+) binding and, consequently, for the gamma-phosphate positioning of ATP.</text>
</comment>
<feature type="binding site" evidence="7">
    <location>
        <position position="189"/>
    </location>
    <ligand>
        <name>UDP-N-acetyl-alpha-D-muramoyl-L-alanyl-D-glutamate</name>
        <dbReference type="ChEBI" id="CHEBI:83900"/>
    </ligand>
</feature>
<dbReference type="Pfam" id="PF08245">
    <property type="entry name" value="Mur_ligase_M"/>
    <property type="match status" value="1"/>
</dbReference>
<comment type="caution">
    <text evidence="7">Lacks conserved residue(s) required for the propagation of feature annotation.</text>
</comment>
<comment type="subcellular location">
    <subcellularLocation>
        <location evidence="7 8">Cytoplasm</location>
    </subcellularLocation>
</comment>
<feature type="binding site" evidence="7">
    <location>
        <position position="183"/>
    </location>
    <ligand>
        <name>UDP-N-acetyl-alpha-D-muramoyl-L-alanyl-D-glutamate</name>
        <dbReference type="ChEBI" id="CHEBI:83900"/>
    </ligand>
</feature>
<organism evidence="12 13">
    <name type="scientific">Sulfuritortus calidifontis</name>
    <dbReference type="NCBI Taxonomy" id="1914471"/>
    <lineage>
        <taxon>Bacteria</taxon>
        <taxon>Pseudomonadati</taxon>
        <taxon>Pseudomonadota</taxon>
        <taxon>Betaproteobacteria</taxon>
        <taxon>Nitrosomonadales</taxon>
        <taxon>Thiobacillaceae</taxon>
        <taxon>Sulfuritortus</taxon>
    </lineage>
</organism>
<keyword evidence="2 7" id="KW-0132">Cell division</keyword>
<comment type="function">
    <text evidence="7">Catalyzes the addition of meso-diaminopimelic acid to the nucleotide precursor UDP-N-acetylmuramoyl-L-alanyl-D-glutamate (UMAG) in the biosynthesis of bacterial cell-wall peptidoglycan.</text>
</comment>
<feature type="binding site" evidence="7">
    <location>
        <position position="386"/>
    </location>
    <ligand>
        <name>meso-2,6-diaminopimelate</name>
        <dbReference type="ChEBI" id="CHEBI:57791"/>
    </ligand>
</feature>
<dbReference type="NCBIfam" id="TIGR01085">
    <property type="entry name" value="murE"/>
    <property type="match status" value="1"/>
</dbReference>
<dbReference type="InterPro" id="IPR000713">
    <property type="entry name" value="Mur_ligase_N"/>
</dbReference>
<dbReference type="GO" id="GO:0071555">
    <property type="term" value="P:cell wall organization"/>
    <property type="evidence" value="ECO:0007669"/>
    <property type="project" value="UniProtKB-KW"/>
</dbReference>
<keyword evidence="4 7" id="KW-0573">Peptidoglycan synthesis</keyword>
<evidence type="ECO:0000256" key="6">
    <source>
        <dbReference type="ARBA" id="ARBA00023316"/>
    </source>
</evidence>
<keyword evidence="7" id="KW-0547">Nucleotide-binding</keyword>
<comment type="cofactor">
    <cofactor evidence="7">
        <name>Mg(2+)</name>
        <dbReference type="ChEBI" id="CHEBI:18420"/>
    </cofactor>
</comment>
<feature type="domain" description="Mur ligase central" evidence="11">
    <location>
        <begin position="106"/>
        <end position="312"/>
    </location>
</feature>
<dbReference type="PANTHER" id="PTHR23135:SF4">
    <property type="entry name" value="UDP-N-ACETYLMURAMOYL-L-ALANYL-D-GLUTAMATE--2,6-DIAMINOPIMELATE LIGASE MURE HOMOLOG, CHLOROPLASTIC"/>
    <property type="match status" value="1"/>
</dbReference>
<evidence type="ECO:0000313" key="12">
    <source>
        <dbReference type="EMBL" id="TCS71040.1"/>
    </source>
</evidence>
<accession>A0A4R3JU23</accession>
<feature type="domain" description="Mur ligase C-terminal" evidence="10">
    <location>
        <begin position="335"/>
        <end position="461"/>
    </location>
</feature>
<keyword evidence="13" id="KW-1185">Reference proteome</keyword>
<sequence length="495" mass="52928">MSAHQSLIREMRQVQPPLKRLTADSRKVRAGDAFLAYAGAAHDGRRHIADAIQAGAGAVLWEPEGFAWQAEWAVFNRPVPGLKTEAAEIAAEWYGHPSESLWTLGVTGTNGKTSCSHWLAEALTGLGRRTAMIGTLGNGFPSCGDKPGSLGETGHTTPDAVTLQGLFAEFREAGAVAVAMEVSSHALDQGRVAATRFDVAMLTNLSRDHLDYHGDMASYAHAKAKLFDWPGLKWAVLNVEDELGRRLYRDLQGGPTRVLGYGLRNGEVRAEKLALDRSGMRLDVVTPWGRGELKTALLGEFNAYNLLGCLAVLLASEVELDAGLAALAKVKPVAGRLQRIEVESAAPTVIVDYAHTPDALHKVLDTLKPLARDGRLICVFGCGGGRDRGKRPQMGGIASSLADRVIVTSDNPRGEDPAAIIAEILAGMPPGQTAVVDRHDAIALAIAEADSHDIVLIAGKGHEDYQEIAGRRLHFSDVEEAARGLAKWRADHAAA</sequence>
<keyword evidence="6 7" id="KW-0961">Cell wall biogenesis/degradation</keyword>
<dbReference type="GO" id="GO:0000287">
    <property type="term" value="F:magnesium ion binding"/>
    <property type="evidence" value="ECO:0007669"/>
    <property type="project" value="UniProtKB-UniRule"/>
</dbReference>
<dbReference type="AlphaFoldDB" id="A0A4R3JU23"/>
<dbReference type="InterPro" id="IPR036615">
    <property type="entry name" value="Mur_ligase_C_dom_sf"/>
</dbReference>
<evidence type="ECO:0000256" key="2">
    <source>
        <dbReference type="ARBA" id="ARBA00022618"/>
    </source>
</evidence>
<dbReference type="Pfam" id="PF02875">
    <property type="entry name" value="Mur_ligase_C"/>
    <property type="match status" value="1"/>
</dbReference>
<keyword evidence="7 12" id="KW-0436">Ligase</keyword>
<evidence type="ECO:0000259" key="11">
    <source>
        <dbReference type="Pfam" id="PF08245"/>
    </source>
</evidence>
<dbReference type="InterPro" id="IPR013221">
    <property type="entry name" value="Mur_ligase_cen"/>
</dbReference>
<feature type="binding site" evidence="7">
    <location>
        <begin position="410"/>
        <end position="413"/>
    </location>
    <ligand>
        <name>meso-2,6-diaminopimelate</name>
        <dbReference type="ChEBI" id="CHEBI:57791"/>
    </ligand>
</feature>
<comment type="caution">
    <text evidence="12">The sequence shown here is derived from an EMBL/GenBank/DDBJ whole genome shotgun (WGS) entry which is preliminary data.</text>
</comment>
<proteinExistence type="inferred from homology"/>
<feature type="binding site" evidence="7">
    <location>
        <position position="191"/>
    </location>
    <ligand>
        <name>UDP-N-acetyl-alpha-D-muramoyl-L-alanyl-D-glutamate</name>
        <dbReference type="ChEBI" id="CHEBI:83900"/>
    </ligand>
</feature>
<dbReference type="HAMAP" id="MF_00208">
    <property type="entry name" value="MurE"/>
    <property type="match status" value="1"/>
</dbReference>
<comment type="similarity">
    <text evidence="1 7">Belongs to the MurCDEF family. MurE subfamily.</text>
</comment>
<dbReference type="SUPFAM" id="SSF53623">
    <property type="entry name" value="MurD-like peptide ligases, catalytic domain"/>
    <property type="match status" value="1"/>
</dbReference>
<evidence type="ECO:0000256" key="7">
    <source>
        <dbReference type="HAMAP-Rule" id="MF_00208"/>
    </source>
</evidence>
<dbReference type="InterPro" id="IPR035911">
    <property type="entry name" value="MurE/MurF_N"/>
</dbReference>
<evidence type="ECO:0000256" key="5">
    <source>
        <dbReference type="ARBA" id="ARBA00023306"/>
    </source>
</evidence>
<dbReference type="UniPathway" id="UPA00219"/>
<reference evidence="12 13" key="1">
    <citation type="submission" date="2019-03" db="EMBL/GenBank/DDBJ databases">
        <title>Genomic Encyclopedia of Type Strains, Phase IV (KMG-IV): sequencing the most valuable type-strain genomes for metagenomic binning, comparative biology and taxonomic classification.</title>
        <authorList>
            <person name="Goeker M."/>
        </authorList>
    </citation>
    <scope>NUCLEOTIDE SEQUENCE [LARGE SCALE GENOMIC DNA]</scope>
    <source>
        <strain evidence="12 13">DSM 103923</strain>
    </source>
</reference>
<feature type="binding site" evidence="7">
    <location>
        <position position="459"/>
    </location>
    <ligand>
        <name>meso-2,6-diaminopimelate</name>
        <dbReference type="ChEBI" id="CHEBI:57791"/>
    </ligand>
</feature>
<feature type="binding site" evidence="7">
    <location>
        <begin position="156"/>
        <end position="157"/>
    </location>
    <ligand>
        <name>UDP-N-acetyl-alpha-D-muramoyl-L-alanyl-D-glutamate</name>
        <dbReference type="ChEBI" id="CHEBI:83900"/>
    </ligand>
</feature>
<comment type="pathway">
    <text evidence="7 8">Cell wall biogenesis; peptidoglycan biosynthesis.</text>
</comment>
<dbReference type="Gene3D" id="3.40.1390.10">
    <property type="entry name" value="MurE/MurF, N-terminal domain"/>
    <property type="match status" value="1"/>
</dbReference>
<dbReference type="GO" id="GO:0051301">
    <property type="term" value="P:cell division"/>
    <property type="evidence" value="ECO:0007669"/>
    <property type="project" value="UniProtKB-KW"/>
</dbReference>
<dbReference type="SUPFAM" id="SSF63418">
    <property type="entry name" value="MurE/MurF N-terminal domain"/>
    <property type="match status" value="1"/>
</dbReference>
<dbReference type="GO" id="GO:0005524">
    <property type="term" value="F:ATP binding"/>
    <property type="evidence" value="ECO:0007669"/>
    <property type="project" value="UniProtKB-UniRule"/>
</dbReference>
<dbReference type="PANTHER" id="PTHR23135">
    <property type="entry name" value="MUR LIGASE FAMILY MEMBER"/>
    <property type="match status" value="1"/>
</dbReference>
<feature type="modified residue" description="N6-carboxylysine" evidence="7">
    <location>
        <position position="223"/>
    </location>
</feature>
<keyword evidence="7" id="KW-0067">ATP-binding</keyword>
<dbReference type="Gene3D" id="3.90.190.20">
    <property type="entry name" value="Mur ligase, C-terminal domain"/>
    <property type="match status" value="1"/>
</dbReference>
<evidence type="ECO:0000256" key="1">
    <source>
        <dbReference type="ARBA" id="ARBA00005898"/>
    </source>
</evidence>
<keyword evidence="5 7" id="KW-0131">Cell cycle</keyword>
<evidence type="ECO:0000256" key="3">
    <source>
        <dbReference type="ARBA" id="ARBA00022960"/>
    </source>
</evidence>
<feature type="short sequence motif" description="Meso-diaminopimelate recognition motif" evidence="7">
    <location>
        <begin position="410"/>
        <end position="413"/>
    </location>
</feature>
<evidence type="ECO:0000259" key="9">
    <source>
        <dbReference type="Pfam" id="PF01225"/>
    </source>
</evidence>
<evidence type="ECO:0000313" key="13">
    <source>
        <dbReference type="Proteomes" id="UP000295135"/>
    </source>
</evidence>
<keyword evidence="7" id="KW-0963">Cytoplasm</keyword>
<keyword evidence="3 7" id="KW-0133">Cell shape</keyword>
<keyword evidence="7" id="KW-0460">Magnesium</keyword>
<feature type="domain" description="Mur ligase N-terminal catalytic" evidence="9">
    <location>
        <begin position="20"/>
        <end position="65"/>
    </location>
</feature>
<feature type="binding site" evidence="7">
    <location>
        <position position="25"/>
    </location>
    <ligand>
        <name>UDP-N-acetyl-alpha-D-muramoyl-L-alanyl-D-glutamate</name>
        <dbReference type="ChEBI" id="CHEBI:83900"/>
    </ligand>
</feature>
<evidence type="ECO:0000256" key="4">
    <source>
        <dbReference type="ARBA" id="ARBA00022984"/>
    </source>
</evidence>
<dbReference type="NCBIfam" id="NF001126">
    <property type="entry name" value="PRK00139.1-4"/>
    <property type="match status" value="1"/>
</dbReference>
<dbReference type="InterPro" id="IPR036565">
    <property type="entry name" value="Mur-like_cat_sf"/>
</dbReference>
<gene>
    <name evidence="7" type="primary">murE</name>
    <name evidence="12" type="ORF">EDC61_11256</name>
</gene>
<evidence type="ECO:0000259" key="10">
    <source>
        <dbReference type="Pfam" id="PF02875"/>
    </source>
</evidence>
<dbReference type="Gene3D" id="3.40.1190.10">
    <property type="entry name" value="Mur-like, catalytic domain"/>
    <property type="match status" value="1"/>
</dbReference>
<name>A0A4R3JU23_9PROT</name>